<comment type="caution">
    <text evidence="3">The sequence shown here is derived from an EMBL/GenBank/DDBJ whole genome shotgun (WGS) entry which is preliminary data.</text>
</comment>
<dbReference type="AlphaFoldDB" id="A0AAD7XVL4"/>
<keyword evidence="2" id="KW-0472">Membrane</keyword>
<dbReference type="GeneID" id="83215720"/>
<gene>
    <name evidence="3" type="ORF">O0I10_008313</name>
</gene>
<reference evidence="3 4" key="1">
    <citation type="submission" date="2023-03" db="EMBL/GenBank/DDBJ databases">
        <title>Genome sequence of Lichtheimia ornata CBS 291.66.</title>
        <authorList>
            <person name="Mohabir J.T."/>
            <person name="Shea T.P."/>
            <person name="Kurbessoian T."/>
            <person name="Berby B."/>
            <person name="Fontaine J."/>
            <person name="Livny J."/>
            <person name="Gnirke A."/>
            <person name="Stajich J.E."/>
            <person name="Cuomo C.A."/>
        </authorList>
    </citation>
    <scope>NUCLEOTIDE SEQUENCE [LARGE SCALE GENOMIC DNA]</scope>
    <source>
        <strain evidence="3">CBS 291.66</strain>
    </source>
</reference>
<feature type="region of interest" description="Disordered" evidence="1">
    <location>
        <begin position="224"/>
        <end position="289"/>
    </location>
</feature>
<keyword evidence="4" id="KW-1185">Reference proteome</keyword>
<keyword evidence="2" id="KW-1133">Transmembrane helix</keyword>
<organism evidence="3 4">
    <name type="scientific">Lichtheimia ornata</name>
    <dbReference type="NCBI Taxonomy" id="688661"/>
    <lineage>
        <taxon>Eukaryota</taxon>
        <taxon>Fungi</taxon>
        <taxon>Fungi incertae sedis</taxon>
        <taxon>Mucoromycota</taxon>
        <taxon>Mucoromycotina</taxon>
        <taxon>Mucoromycetes</taxon>
        <taxon>Mucorales</taxon>
        <taxon>Lichtheimiaceae</taxon>
        <taxon>Lichtheimia</taxon>
    </lineage>
</organism>
<evidence type="ECO:0000256" key="1">
    <source>
        <dbReference type="SAM" id="MobiDB-lite"/>
    </source>
</evidence>
<dbReference type="EMBL" id="JARTCD010000043">
    <property type="protein sequence ID" value="KAJ8656090.1"/>
    <property type="molecule type" value="Genomic_DNA"/>
</dbReference>
<proteinExistence type="predicted"/>
<protein>
    <submittedName>
        <fullName evidence="3">Uncharacterized protein</fullName>
    </submittedName>
</protein>
<dbReference type="Proteomes" id="UP001234581">
    <property type="component" value="Unassembled WGS sequence"/>
</dbReference>
<keyword evidence="2" id="KW-0812">Transmembrane</keyword>
<evidence type="ECO:0000313" key="4">
    <source>
        <dbReference type="Proteomes" id="UP001234581"/>
    </source>
</evidence>
<sequence>MPAPITHINIITLRWMPPRIWFEDHDQIPSFIEFLPKAIFEERMRQLDRLVRTQCPSTHIEYYVFVFVIACVACSAGFSLAARSADISMWYPLILLLVPAALSYWTSRRRATFVHRIRQFELALKQTLREFNKTDRLKWTFRRPNAQDALPSKYKNARLCLVIQISHYAEELPSYHTAVMSSSIVLDQQTLSPPPSYSQANLQDASSVSESTATSAPTLLYTSTNSSQTSLPLSHPEPAIVRSSSSTVVPSSTTWCSNTNTTTSNNNTAFNNQLHPYDSLPGVQRHRYP</sequence>
<evidence type="ECO:0000313" key="3">
    <source>
        <dbReference type="EMBL" id="KAJ8656090.1"/>
    </source>
</evidence>
<feature type="transmembrane region" description="Helical" evidence="2">
    <location>
        <begin position="88"/>
        <end position="106"/>
    </location>
</feature>
<dbReference type="RefSeq" id="XP_058341003.1">
    <property type="nucleotide sequence ID" value="XM_058488318.1"/>
</dbReference>
<feature type="transmembrane region" description="Helical" evidence="2">
    <location>
        <begin position="62"/>
        <end position="82"/>
    </location>
</feature>
<name>A0AAD7XVL4_9FUNG</name>
<evidence type="ECO:0000256" key="2">
    <source>
        <dbReference type="SAM" id="Phobius"/>
    </source>
</evidence>
<feature type="compositionally biased region" description="Low complexity" evidence="1">
    <location>
        <begin position="241"/>
        <end position="272"/>
    </location>
</feature>
<accession>A0AAD7XVL4</accession>